<evidence type="ECO:0000259" key="3">
    <source>
        <dbReference type="Pfam" id="PF11961"/>
    </source>
</evidence>
<proteinExistence type="predicted"/>
<reference evidence="5" key="1">
    <citation type="submission" date="2025-08" db="UniProtKB">
        <authorList>
            <consortium name="RefSeq"/>
        </authorList>
    </citation>
    <scope>IDENTIFICATION</scope>
    <source>
        <tissue evidence="5">Seedling</tissue>
    </source>
</reference>
<dbReference type="PANTHER" id="PTHR31371">
    <property type="entry name" value="BNAC09G50660D PROTEIN"/>
    <property type="match status" value="1"/>
</dbReference>
<dbReference type="RefSeq" id="XP_060673870.1">
    <property type="nucleotide sequence ID" value="XM_060817887.1"/>
</dbReference>
<feature type="domain" description="DUF3475" evidence="3">
    <location>
        <begin position="34"/>
        <end position="89"/>
    </location>
</feature>
<accession>A0ABM4AAW3</accession>
<keyword evidence="4" id="KW-1185">Reference proteome</keyword>
<evidence type="ECO:0000313" key="5">
    <source>
        <dbReference type="RefSeq" id="XP_060673870.1"/>
    </source>
</evidence>
<protein>
    <submittedName>
        <fullName evidence="5">Protein PSK SIMULATOR 3-like</fullName>
    </submittedName>
</protein>
<feature type="domain" description="DUF668" evidence="2">
    <location>
        <begin position="324"/>
        <end position="423"/>
    </location>
</feature>
<dbReference type="Pfam" id="PF05003">
    <property type="entry name" value="DUF668"/>
    <property type="match status" value="1"/>
</dbReference>
<gene>
    <name evidence="5" type="primary">LOC132804010</name>
</gene>
<evidence type="ECO:0000313" key="4">
    <source>
        <dbReference type="Proteomes" id="UP001652623"/>
    </source>
</evidence>
<dbReference type="Pfam" id="PF11961">
    <property type="entry name" value="DUF3475"/>
    <property type="match status" value="1"/>
</dbReference>
<feature type="coiled-coil region" evidence="1">
    <location>
        <begin position="160"/>
        <end position="187"/>
    </location>
</feature>
<sequence>MVVVVVHLSHSPPMAWLSSVSLKKSSPPPATLGILSFETAKIMSRLLSLYNSLTDDEINRLRNETISSRGVSYLNSDDETFLLDLAFNERLDDLDQAAIAVSRLASKCSDFGLKRFDLLYADLKVGLIDVEKFEFGSKRTNKVIEKMKKFISETANLNVALESLTELEQSEKKVERWKNNLDTKQLGKTNFELLNQKIEYQRKQVQCYRKTSLWNQTFDKSVGFMARIVCVIYARIYKVFQPETNLSLKNCCLLEDRKFYLKKNKGPSKSGPIPKSSTKSLVRFPSRLSPPNPDLSENIGFAVDNNTIDKGNKNRVYRLAPQSTIGACGLTLRYANVITFAERCLYAPATIGENARRSLYEMLPKKLKEMVRRKLKSHWSKKEDDERGGFYGGDGGESLAEGWRNAVEEIMEWLTPMAHDTLKWQSERNLEKQKFDADPKVLLLQTLHYSDLEKTETAIVEVLVGLSCIFKYENKRNLRGSVPSYR</sequence>
<name>A0ABM4AAW3_ZIZJJ</name>
<organism evidence="4 5">
    <name type="scientific">Ziziphus jujuba</name>
    <name type="common">Chinese jujube</name>
    <name type="synonym">Ziziphus sativa</name>
    <dbReference type="NCBI Taxonomy" id="326968"/>
    <lineage>
        <taxon>Eukaryota</taxon>
        <taxon>Viridiplantae</taxon>
        <taxon>Streptophyta</taxon>
        <taxon>Embryophyta</taxon>
        <taxon>Tracheophyta</taxon>
        <taxon>Spermatophyta</taxon>
        <taxon>Magnoliopsida</taxon>
        <taxon>eudicotyledons</taxon>
        <taxon>Gunneridae</taxon>
        <taxon>Pentapetalae</taxon>
        <taxon>rosids</taxon>
        <taxon>fabids</taxon>
        <taxon>Rosales</taxon>
        <taxon>Rhamnaceae</taxon>
        <taxon>Paliureae</taxon>
        <taxon>Ziziphus</taxon>
    </lineage>
</organism>
<dbReference type="Proteomes" id="UP001652623">
    <property type="component" value="Chromosome 6"/>
</dbReference>
<keyword evidence="1" id="KW-0175">Coiled coil</keyword>
<dbReference type="InterPro" id="IPR007700">
    <property type="entry name" value="DUF668"/>
</dbReference>
<evidence type="ECO:0000256" key="1">
    <source>
        <dbReference type="SAM" id="Coils"/>
    </source>
</evidence>
<dbReference type="GeneID" id="132804010"/>
<dbReference type="InterPro" id="IPR021864">
    <property type="entry name" value="DUF3475"/>
</dbReference>
<dbReference type="PANTHER" id="PTHR31371:SF13">
    <property type="entry name" value="OS05G0457600 PROTEIN"/>
    <property type="match status" value="1"/>
</dbReference>
<evidence type="ECO:0000259" key="2">
    <source>
        <dbReference type="Pfam" id="PF05003"/>
    </source>
</evidence>